<accession>A0A0L0FF02</accession>
<proteinExistence type="predicted"/>
<dbReference type="RefSeq" id="XP_014149232.1">
    <property type="nucleotide sequence ID" value="XM_014293757.1"/>
</dbReference>
<sequence>MGILAHVTRFAALTVVAPHVEDVAEFLVDLVNRVVDEKVDVDILMTSAESLAGIWEMDRVRAREEDEGLPVDAMLAGATFAMEDKYKHVFDQDEMGVHVYNDECWIIIAATNSMRNWVSNFNTSVSEYLYDDTVVGSAHGGFVAAYNAFFCERDASHS</sequence>
<evidence type="ECO:0000313" key="2">
    <source>
        <dbReference type="Proteomes" id="UP000054560"/>
    </source>
</evidence>
<name>A0A0L0FF02_9EUKA</name>
<keyword evidence="2" id="KW-1185">Reference proteome</keyword>
<reference evidence="1 2" key="1">
    <citation type="submission" date="2011-02" db="EMBL/GenBank/DDBJ databases">
        <title>The Genome Sequence of Sphaeroforma arctica JP610.</title>
        <authorList>
            <consortium name="The Broad Institute Genome Sequencing Platform"/>
            <person name="Russ C."/>
            <person name="Cuomo C."/>
            <person name="Young S.K."/>
            <person name="Zeng Q."/>
            <person name="Gargeya S."/>
            <person name="Alvarado L."/>
            <person name="Berlin A."/>
            <person name="Chapman S.B."/>
            <person name="Chen Z."/>
            <person name="Freedman E."/>
            <person name="Gellesch M."/>
            <person name="Goldberg J."/>
            <person name="Griggs A."/>
            <person name="Gujja S."/>
            <person name="Heilman E."/>
            <person name="Heiman D."/>
            <person name="Howarth C."/>
            <person name="Mehta T."/>
            <person name="Neiman D."/>
            <person name="Pearson M."/>
            <person name="Roberts A."/>
            <person name="Saif S."/>
            <person name="Shea T."/>
            <person name="Shenoy N."/>
            <person name="Sisk P."/>
            <person name="Stolte C."/>
            <person name="Sykes S."/>
            <person name="White J."/>
            <person name="Yandava C."/>
            <person name="Burger G."/>
            <person name="Gray M.W."/>
            <person name="Holland P.W.H."/>
            <person name="King N."/>
            <person name="Lang F.B.F."/>
            <person name="Roger A.J."/>
            <person name="Ruiz-Trillo I."/>
            <person name="Haas B."/>
            <person name="Nusbaum C."/>
            <person name="Birren B."/>
        </authorList>
    </citation>
    <scope>NUCLEOTIDE SEQUENCE [LARGE SCALE GENOMIC DNA]</scope>
    <source>
        <strain evidence="1 2">JP610</strain>
    </source>
</reference>
<dbReference type="AlphaFoldDB" id="A0A0L0FF02"/>
<gene>
    <name evidence="1" type="ORF">SARC_12145</name>
</gene>
<protein>
    <submittedName>
        <fullName evidence="1">Uncharacterized protein</fullName>
    </submittedName>
</protein>
<dbReference type="EMBL" id="KQ243695">
    <property type="protein sequence ID" value="KNC75330.1"/>
    <property type="molecule type" value="Genomic_DNA"/>
</dbReference>
<organism evidence="1 2">
    <name type="scientific">Sphaeroforma arctica JP610</name>
    <dbReference type="NCBI Taxonomy" id="667725"/>
    <lineage>
        <taxon>Eukaryota</taxon>
        <taxon>Ichthyosporea</taxon>
        <taxon>Ichthyophonida</taxon>
        <taxon>Sphaeroforma</taxon>
    </lineage>
</organism>
<evidence type="ECO:0000313" key="1">
    <source>
        <dbReference type="EMBL" id="KNC75330.1"/>
    </source>
</evidence>
<dbReference type="GeneID" id="25912649"/>
<dbReference type="Proteomes" id="UP000054560">
    <property type="component" value="Unassembled WGS sequence"/>
</dbReference>